<dbReference type="InterPro" id="IPR003313">
    <property type="entry name" value="AraC-bd"/>
</dbReference>
<feature type="domain" description="HTH araC/xylS-type" evidence="4">
    <location>
        <begin position="184"/>
        <end position="281"/>
    </location>
</feature>
<comment type="caution">
    <text evidence="5">The sequence shown here is derived from an EMBL/GenBank/DDBJ whole genome shotgun (WGS) entry which is preliminary data.</text>
</comment>
<keyword evidence="1" id="KW-0805">Transcription regulation</keyword>
<evidence type="ECO:0000313" key="6">
    <source>
        <dbReference type="Proteomes" id="UP000198615"/>
    </source>
</evidence>
<reference evidence="5 6" key="1">
    <citation type="submission" date="2016-10" db="EMBL/GenBank/DDBJ databases">
        <authorList>
            <person name="Varghese N."/>
            <person name="Submissions S."/>
        </authorList>
    </citation>
    <scope>NUCLEOTIDE SEQUENCE [LARGE SCALE GENOMIC DNA]</scope>
    <source>
        <strain evidence="5 6">DSM 18839</strain>
    </source>
</reference>
<dbReference type="SUPFAM" id="SSF46689">
    <property type="entry name" value="Homeodomain-like"/>
    <property type="match status" value="2"/>
</dbReference>
<dbReference type="PANTHER" id="PTHR46796:SF2">
    <property type="entry name" value="TRANSCRIPTIONAL REGULATORY PROTEIN"/>
    <property type="match status" value="1"/>
</dbReference>
<dbReference type="GO" id="GO:0003700">
    <property type="term" value="F:DNA-binding transcription factor activity"/>
    <property type="evidence" value="ECO:0007669"/>
    <property type="project" value="InterPro"/>
</dbReference>
<keyword evidence="6" id="KW-1185">Reference proteome</keyword>
<dbReference type="Proteomes" id="UP000198615">
    <property type="component" value="Unassembled WGS sequence"/>
</dbReference>
<dbReference type="AlphaFoldDB" id="A0A8G2BKP6"/>
<dbReference type="InterPro" id="IPR050204">
    <property type="entry name" value="AraC_XylS_family_regulators"/>
</dbReference>
<dbReference type="GO" id="GO:0043565">
    <property type="term" value="F:sequence-specific DNA binding"/>
    <property type="evidence" value="ECO:0007669"/>
    <property type="project" value="InterPro"/>
</dbReference>
<evidence type="ECO:0000256" key="2">
    <source>
        <dbReference type="ARBA" id="ARBA00023125"/>
    </source>
</evidence>
<dbReference type="Gene3D" id="1.10.10.60">
    <property type="entry name" value="Homeodomain-like"/>
    <property type="match status" value="1"/>
</dbReference>
<keyword evidence="3" id="KW-0804">Transcription</keyword>
<evidence type="ECO:0000256" key="1">
    <source>
        <dbReference type="ARBA" id="ARBA00023015"/>
    </source>
</evidence>
<sequence length="284" mass="31009">MTLTKAPDFLAYDRDGELGVDVLQAAFSGPAFERHAHATFAIGVTMRGLQRFNHRGRRHTSTPGRIIAFNPEDPHDGEAADDSGFAYWMLYPDTGVWERVLEDATGRADPPFFTDTLLDDPAVARIFAATMPALQARATDTAAPRESLAAESRLDLLLLALALRHGRASLPGRPDRDGDAGAVARIREILHAGFDSDIRLDDLARETGRSRFQVNRAFQAATGMPPHRYLTNIRLEQARALLAAGDSPAEVAAAVGFADQSHLSRRFKAAYGVTPGRFQSAYRV</sequence>
<evidence type="ECO:0000259" key="4">
    <source>
        <dbReference type="PROSITE" id="PS01124"/>
    </source>
</evidence>
<proteinExistence type="predicted"/>
<organism evidence="5 6">
    <name type="scientific">Thalassobaculum litoreum DSM 18839</name>
    <dbReference type="NCBI Taxonomy" id="1123362"/>
    <lineage>
        <taxon>Bacteria</taxon>
        <taxon>Pseudomonadati</taxon>
        <taxon>Pseudomonadota</taxon>
        <taxon>Alphaproteobacteria</taxon>
        <taxon>Rhodospirillales</taxon>
        <taxon>Thalassobaculaceae</taxon>
        <taxon>Thalassobaculum</taxon>
    </lineage>
</organism>
<dbReference type="OrthoDB" id="9809338at2"/>
<protein>
    <submittedName>
        <fullName evidence="5">AraC-type DNA-binding protein</fullName>
    </submittedName>
</protein>
<dbReference type="RefSeq" id="WP_028794306.1">
    <property type="nucleotide sequence ID" value="NZ_FNBW01000009.1"/>
</dbReference>
<accession>A0A8G2BKP6</accession>
<dbReference type="EMBL" id="FNBW01000009">
    <property type="protein sequence ID" value="SDG03321.1"/>
    <property type="molecule type" value="Genomic_DNA"/>
</dbReference>
<dbReference type="Pfam" id="PF12833">
    <property type="entry name" value="HTH_18"/>
    <property type="match status" value="1"/>
</dbReference>
<dbReference type="InterPro" id="IPR037923">
    <property type="entry name" value="HTH-like"/>
</dbReference>
<evidence type="ECO:0000313" key="5">
    <source>
        <dbReference type="EMBL" id="SDG03321.1"/>
    </source>
</evidence>
<dbReference type="InterPro" id="IPR009057">
    <property type="entry name" value="Homeodomain-like_sf"/>
</dbReference>
<name>A0A8G2BKP6_9PROT</name>
<dbReference type="PANTHER" id="PTHR46796">
    <property type="entry name" value="HTH-TYPE TRANSCRIPTIONAL ACTIVATOR RHAS-RELATED"/>
    <property type="match status" value="1"/>
</dbReference>
<dbReference type="Pfam" id="PF02311">
    <property type="entry name" value="AraC_binding"/>
    <property type="match status" value="1"/>
</dbReference>
<dbReference type="SUPFAM" id="SSF51215">
    <property type="entry name" value="Regulatory protein AraC"/>
    <property type="match status" value="1"/>
</dbReference>
<dbReference type="PROSITE" id="PS01124">
    <property type="entry name" value="HTH_ARAC_FAMILY_2"/>
    <property type="match status" value="1"/>
</dbReference>
<evidence type="ECO:0000256" key="3">
    <source>
        <dbReference type="ARBA" id="ARBA00023163"/>
    </source>
</evidence>
<keyword evidence="2 5" id="KW-0238">DNA-binding</keyword>
<gene>
    <name evidence="5" type="ORF">SAMN05660686_03127</name>
</gene>
<dbReference type="InterPro" id="IPR018060">
    <property type="entry name" value="HTH_AraC"/>
</dbReference>
<dbReference type="SMART" id="SM00342">
    <property type="entry name" value="HTH_ARAC"/>
    <property type="match status" value="1"/>
</dbReference>